<dbReference type="SUPFAM" id="SSF57701">
    <property type="entry name" value="Zn2/Cys6 DNA-binding domain"/>
    <property type="match status" value="1"/>
</dbReference>
<dbReference type="PROSITE" id="PS00463">
    <property type="entry name" value="ZN2_CY6_FUNGAL_1"/>
    <property type="match status" value="1"/>
</dbReference>
<feature type="compositionally biased region" description="Low complexity" evidence="2">
    <location>
        <begin position="362"/>
        <end position="373"/>
    </location>
</feature>
<feature type="region of interest" description="Disordered" evidence="2">
    <location>
        <begin position="269"/>
        <end position="290"/>
    </location>
</feature>
<dbReference type="InterPro" id="IPR001138">
    <property type="entry name" value="Zn2Cys6_DnaBD"/>
</dbReference>
<feature type="region of interest" description="Disordered" evidence="2">
    <location>
        <begin position="354"/>
        <end position="390"/>
    </location>
</feature>
<dbReference type="InterPro" id="IPR036864">
    <property type="entry name" value="Zn2-C6_fun-type_DNA-bd_sf"/>
</dbReference>
<protein>
    <recommendedName>
        <fullName evidence="3">Zn(2)-C6 fungal-type domain-containing protein</fullName>
    </recommendedName>
</protein>
<dbReference type="PROSITE" id="PS50048">
    <property type="entry name" value="ZN2_CY6_FUNGAL_2"/>
    <property type="match status" value="1"/>
</dbReference>
<evidence type="ECO:0000313" key="4">
    <source>
        <dbReference type="EMBL" id="CVK85972.1"/>
    </source>
</evidence>
<keyword evidence="5" id="KW-1185">Reference proteome</keyword>
<dbReference type="GO" id="GO:0000981">
    <property type="term" value="F:DNA-binding transcription factor activity, RNA polymerase II-specific"/>
    <property type="evidence" value="ECO:0007669"/>
    <property type="project" value="InterPro"/>
</dbReference>
<keyword evidence="1" id="KW-0539">Nucleus</keyword>
<dbReference type="PANTHER" id="PTHR38166">
    <property type="entry name" value="C2H2-TYPE DOMAIN-CONTAINING PROTEIN-RELATED"/>
    <property type="match status" value="1"/>
</dbReference>
<dbReference type="GO" id="GO:0008270">
    <property type="term" value="F:zinc ion binding"/>
    <property type="evidence" value="ECO:0007669"/>
    <property type="project" value="InterPro"/>
</dbReference>
<feature type="region of interest" description="Disordered" evidence="2">
    <location>
        <begin position="687"/>
        <end position="706"/>
    </location>
</feature>
<name>A0A1L7SSF6_FUSMA</name>
<feature type="compositionally biased region" description="Polar residues" evidence="2">
    <location>
        <begin position="433"/>
        <end position="443"/>
    </location>
</feature>
<feature type="region of interest" description="Disordered" evidence="2">
    <location>
        <begin position="133"/>
        <end position="167"/>
    </location>
</feature>
<dbReference type="VEuPathDB" id="FungiDB:FMAN_06578"/>
<feature type="region of interest" description="Disordered" evidence="2">
    <location>
        <begin position="1"/>
        <end position="64"/>
    </location>
</feature>
<dbReference type="CDD" id="cd00067">
    <property type="entry name" value="GAL4"/>
    <property type="match status" value="1"/>
</dbReference>
<comment type="caution">
    <text evidence="4">The sequence shown here is derived from an EMBL/GenBank/DDBJ whole genome shotgun (WGS) entry which is preliminary data.</text>
</comment>
<dbReference type="Pfam" id="PF00172">
    <property type="entry name" value="Zn_clus"/>
    <property type="match status" value="1"/>
</dbReference>
<dbReference type="Gene3D" id="4.10.240.10">
    <property type="entry name" value="Zn(2)-C6 fungal-type DNA-binding domain"/>
    <property type="match status" value="1"/>
</dbReference>
<feature type="domain" description="Zn(2)-C6 fungal-type" evidence="3">
    <location>
        <begin position="89"/>
        <end position="123"/>
    </location>
</feature>
<feature type="region of interest" description="Disordered" evidence="2">
    <location>
        <begin position="203"/>
        <end position="227"/>
    </location>
</feature>
<evidence type="ECO:0000256" key="1">
    <source>
        <dbReference type="ARBA" id="ARBA00023242"/>
    </source>
</evidence>
<gene>
    <name evidence="4" type="ORF">FMAN_06578</name>
</gene>
<dbReference type="SMART" id="SM00066">
    <property type="entry name" value="GAL4"/>
    <property type="match status" value="1"/>
</dbReference>
<feature type="compositionally biased region" description="Basic and acidic residues" evidence="2">
    <location>
        <begin position="269"/>
        <end position="289"/>
    </location>
</feature>
<dbReference type="PANTHER" id="PTHR38166:SF1">
    <property type="entry name" value="C2H2-TYPE DOMAIN-CONTAINING PROTEIN"/>
    <property type="match status" value="1"/>
</dbReference>
<evidence type="ECO:0000256" key="2">
    <source>
        <dbReference type="SAM" id="MobiDB-lite"/>
    </source>
</evidence>
<dbReference type="GeneID" id="65085842"/>
<evidence type="ECO:0000313" key="5">
    <source>
        <dbReference type="Proteomes" id="UP000184255"/>
    </source>
</evidence>
<evidence type="ECO:0000259" key="3">
    <source>
        <dbReference type="PROSITE" id="PS50048"/>
    </source>
</evidence>
<proteinExistence type="predicted"/>
<feature type="region of interest" description="Disordered" evidence="2">
    <location>
        <begin position="754"/>
        <end position="776"/>
    </location>
</feature>
<dbReference type="EMBL" id="FCQH01000002">
    <property type="protein sequence ID" value="CVK85972.1"/>
    <property type="molecule type" value="Genomic_DNA"/>
</dbReference>
<accession>A0A1L7SSF6</accession>
<dbReference type="RefSeq" id="XP_041677668.1">
    <property type="nucleotide sequence ID" value="XM_041826624.1"/>
</dbReference>
<feature type="compositionally biased region" description="Low complexity" evidence="2">
    <location>
        <begin position="40"/>
        <end position="49"/>
    </location>
</feature>
<feature type="compositionally biased region" description="Basic and acidic residues" evidence="2">
    <location>
        <begin position="205"/>
        <end position="214"/>
    </location>
</feature>
<reference evidence="5" key="1">
    <citation type="journal article" date="2016" name="Genome Biol. Evol.">
        <title>Comparative 'omics' of the Fusarium fujikuroi species complex highlights differences in genetic potential and metabolite synthesis.</title>
        <authorList>
            <person name="Niehaus E.-M."/>
            <person name="Muensterkoetter M."/>
            <person name="Proctor R.H."/>
            <person name="Brown D.W."/>
            <person name="Sharon A."/>
            <person name="Idan Y."/>
            <person name="Oren-Young L."/>
            <person name="Sieber C.M."/>
            <person name="Novak O."/>
            <person name="Pencik A."/>
            <person name="Tarkowska D."/>
            <person name="Hromadova K."/>
            <person name="Freeman S."/>
            <person name="Maymon M."/>
            <person name="Elazar M."/>
            <person name="Youssef S.A."/>
            <person name="El-Shabrawy E.S.M."/>
            <person name="Shalaby A.B.A."/>
            <person name="Houterman P."/>
            <person name="Brock N.L."/>
            <person name="Burkhardt I."/>
            <person name="Tsavkelova E.A."/>
            <person name="Dickschat J.S."/>
            <person name="Galuszka P."/>
            <person name="Gueldener U."/>
            <person name="Tudzynski B."/>
        </authorList>
    </citation>
    <scope>NUCLEOTIDE SEQUENCE [LARGE SCALE GENOMIC DNA]</scope>
    <source>
        <strain evidence="5">MRC7560</strain>
    </source>
</reference>
<dbReference type="Proteomes" id="UP000184255">
    <property type="component" value="Unassembled WGS sequence"/>
</dbReference>
<organism evidence="4 5">
    <name type="scientific">Fusarium mangiferae</name>
    <name type="common">Mango malformation disease fungus</name>
    <dbReference type="NCBI Taxonomy" id="192010"/>
    <lineage>
        <taxon>Eukaryota</taxon>
        <taxon>Fungi</taxon>
        <taxon>Dikarya</taxon>
        <taxon>Ascomycota</taxon>
        <taxon>Pezizomycotina</taxon>
        <taxon>Sordariomycetes</taxon>
        <taxon>Hypocreomycetidae</taxon>
        <taxon>Hypocreales</taxon>
        <taxon>Nectriaceae</taxon>
        <taxon>Fusarium</taxon>
        <taxon>Fusarium fujikuroi species complex</taxon>
    </lineage>
</organism>
<feature type="compositionally biased region" description="Basic and acidic residues" evidence="2">
    <location>
        <begin position="452"/>
        <end position="469"/>
    </location>
</feature>
<dbReference type="AlphaFoldDB" id="A0A1L7SSF6"/>
<feature type="compositionally biased region" description="Low complexity" evidence="2">
    <location>
        <begin position="20"/>
        <end position="30"/>
    </location>
</feature>
<feature type="region of interest" description="Disordered" evidence="2">
    <location>
        <begin position="414"/>
        <end position="478"/>
    </location>
</feature>
<sequence length="796" mass="88042">MHGSTSTKGLSKVESGPSEQPQYSSHNYPPSNNPPQPHVPAYGLPLPAAHYPPPAPAPSTAHAYRPPGLSPYGLDPGVAPTTRLRSSIACRYCRKRKIRCSGKDSALGGKCQNCSRMNQECIFSDARPSDLVPGPFVHRYPPREGTYGPLGEPPARTRNQNHDIGSSGYGVYQSLSQYYYAQGSHTPPPDHRSDHRYGLVPSYEQRQDDQDSLKAYRTPGKPLRHFSSNLSDNQASFLLDLDDVALDSTASVVPTNSMSTIDDHDVLETRKSESCTRPERPVQALEDHQQQAQLPITNSPLPQGPKSRPLAASPEVLQNQDQESLNLGEASGTGLGTKLITRTEAIEESIELPNPAKLSIRSPTTSSSPTVSSNIDVDSISGDSEGPPDRNSLGYCLFSRVFCRLAILSGNEVTVRGESGNSSSKGKQVANHGFTSSSRTASMTGGRKNRRRGDVQGDERGDRPNEPPKKKGKTSQSHCDERSQFLACPYWKANSKKYWDCFLKKNDTIAHLKQHLTRRHTPKYYCQICYQTFKDFDLFDSHALERSCTRGPSAKLEGISQQQKNQLSLKSKGSVEQQWYTVWSILFPDMEPPATIYIYSTQSEDFCRIQEFAQREGVTIMLDELESHGLVVRPDASNQLLRSTVQRAMESIFRSYSVRRQPSSEAEEPIVIQDLQPDNEVSLQQESTTGGQIGHGNLPATSTDMNRRMEDDTNDSMIEVLNRPSMSTWSQLPTTTSWLPRGVVQDNTEDELWGPAFPDEPAFGESSSGSDLPFNLESSDMLDLDALLRDVISSEA</sequence>